<reference evidence="2" key="1">
    <citation type="submission" date="2025-05" db="UniProtKB">
        <authorList>
            <consortium name="EnsemblMetazoa"/>
        </authorList>
    </citation>
    <scope>IDENTIFICATION</scope>
</reference>
<dbReference type="Proteomes" id="UP001652700">
    <property type="component" value="Unplaced"/>
</dbReference>
<dbReference type="RefSeq" id="XP_050503071.1">
    <property type="nucleotide sequence ID" value="XM_050647114.1"/>
</dbReference>
<accession>A0ABM5JYQ4</accession>
<dbReference type="SUPFAM" id="SSF47565">
    <property type="entry name" value="Insect pheromone/odorant-binding proteins"/>
    <property type="match status" value="1"/>
</dbReference>
<sequence>MGCKYIIVSVLVLVGSICSHAESNKVNLDPSISLVPCLEEAGMTFEQLVEKLKGMSHDALCVVKCSFVKAGTLDKDGNVDVNLVWTTMEKHGLLRPEIKNKFTECLESAGKILSCDDAEQHAYCFRDVFNF</sequence>
<keyword evidence="1" id="KW-0732">Signal</keyword>
<dbReference type="CDD" id="cd23992">
    <property type="entry name" value="PBP_GOBP"/>
    <property type="match status" value="1"/>
</dbReference>
<evidence type="ECO:0000256" key="1">
    <source>
        <dbReference type="SAM" id="SignalP"/>
    </source>
</evidence>
<evidence type="ECO:0000313" key="2">
    <source>
        <dbReference type="EnsemblMetazoa" id="XP_050503071.1"/>
    </source>
</evidence>
<proteinExistence type="predicted"/>
<feature type="signal peptide" evidence="1">
    <location>
        <begin position="1"/>
        <end position="21"/>
    </location>
</feature>
<protein>
    <submittedName>
        <fullName evidence="2">Uncharacterized protein</fullName>
    </submittedName>
</protein>
<evidence type="ECO:0000313" key="3">
    <source>
        <dbReference type="Proteomes" id="UP001652700"/>
    </source>
</evidence>
<dbReference type="InterPro" id="IPR006170">
    <property type="entry name" value="PBP/GOBP"/>
</dbReference>
<name>A0ABM5JYQ4_DIAVI</name>
<dbReference type="InterPro" id="IPR036728">
    <property type="entry name" value="PBP_GOBP_sf"/>
</dbReference>
<dbReference type="GeneID" id="126882273"/>
<feature type="chain" id="PRO_5047001268" evidence="1">
    <location>
        <begin position="22"/>
        <end position="131"/>
    </location>
</feature>
<dbReference type="Pfam" id="PF01395">
    <property type="entry name" value="PBP_GOBP"/>
    <property type="match status" value="1"/>
</dbReference>
<dbReference type="EnsemblMetazoa" id="XM_050647114.1">
    <property type="protein sequence ID" value="XP_050503071.1"/>
    <property type="gene ID" value="LOC126882273"/>
</dbReference>
<dbReference type="Gene3D" id="1.10.238.20">
    <property type="entry name" value="Pheromone/general odorant binding protein domain"/>
    <property type="match status" value="1"/>
</dbReference>
<organism evidence="2 3">
    <name type="scientific">Diabrotica virgifera virgifera</name>
    <name type="common">western corn rootworm</name>
    <dbReference type="NCBI Taxonomy" id="50390"/>
    <lineage>
        <taxon>Eukaryota</taxon>
        <taxon>Metazoa</taxon>
        <taxon>Ecdysozoa</taxon>
        <taxon>Arthropoda</taxon>
        <taxon>Hexapoda</taxon>
        <taxon>Insecta</taxon>
        <taxon>Pterygota</taxon>
        <taxon>Neoptera</taxon>
        <taxon>Endopterygota</taxon>
        <taxon>Coleoptera</taxon>
        <taxon>Polyphaga</taxon>
        <taxon>Cucujiformia</taxon>
        <taxon>Chrysomeloidea</taxon>
        <taxon>Chrysomelidae</taxon>
        <taxon>Galerucinae</taxon>
        <taxon>Diabroticina</taxon>
        <taxon>Diabroticites</taxon>
        <taxon>Diabrotica</taxon>
    </lineage>
</organism>
<keyword evidence="3" id="KW-1185">Reference proteome</keyword>